<dbReference type="EMBL" id="JANPWB010000009">
    <property type="protein sequence ID" value="KAJ1152649.1"/>
    <property type="molecule type" value="Genomic_DNA"/>
</dbReference>
<sequence>MCDPACYGGSVVQLLDALGQQGTAVAKTLTRSVQVDILVLRATNQPEGVPLAIEHVFRAQKLSDQLKDPAVLEGSKRYHLKDPDEVPAEVDRCPGFLQDVFFGL</sequence>
<name>A0AAV7RK43_PLEWA</name>
<dbReference type="AlphaFoldDB" id="A0AAV7RK43"/>
<keyword evidence="2" id="KW-1185">Reference proteome</keyword>
<protein>
    <submittedName>
        <fullName evidence="1">Uncharacterized protein</fullName>
    </submittedName>
</protein>
<gene>
    <name evidence="1" type="ORF">NDU88_005424</name>
</gene>
<evidence type="ECO:0000313" key="1">
    <source>
        <dbReference type="EMBL" id="KAJ1152649.1"/>
    </source>
</evidence>
<dbReference type="Proteomes" id="UP001066276">
    <property type="component" value="Chromosome 5"/>
</dbReference>
<accession>A0AAV7RK43</accession>
<evidence type="ECO:0000313" key="2">
    <source>
        <dbReference type="Proteomes" id="UP001066276"/>
    </source>
</evidence>
<reference evidence="1" key="1">
    <citation type="journal article" date="2022" name="bioRxiv">
        <title>Sequencing and chromosome-scale assembly of the giantPleurodeles waltlgenome.</title>
        <authorList>
            <person name="Brown T."/>
            <person name="Elewa A."/>
            <person name="Iarovenko S."/>
            <person name="Subramanian E."/>
            <person name="Araus A.J."/>
            <person name="Petzold A."/>
            <person name="Susuki M."/>
            <person name="Suzuki K.-i.T."/>
            <person name="Hayashi T."/>
            <person name="Toyoda A."/>
            <person name="Oliveira C."/>
            <person name="Osipova E."/>
            <person name="Leigh N.D."/>
            <person name="Simon A."/>
            <person name="Yun M.H."/>
        </authorList>
    </citation>
    <scope>NUCLEOTIDE SEQUENCE</scope>
    <source>
        <strain evidence="1">20211129_DDA</strain>
        <tissue evidence="1">Liver</tissue>
    </source>
</reference>
<comment type="caution">
    <text evidence="1">The sequence shown here is derived from an EMBL/GenBank/DDBJ whole genome shotgun (WGS) entry which is preliminary data.</text>
</comment>
<organism evidence="1 2">
    <name type="scientific">Pleurodeles waltl</name>
    <name type="common">Iberian ribbed newt</name>
    <dbReference type="NCBI Taxonomy" id="8319"/>
    <lineage>
        <taxon>Eukaryota</taxon>
        <taxon>Metazoa</taxon>
        <taxon>Chordata</taxon>
        <taxon>Craniata</taxon>
        <taxon>Vertebrata</taxon>
        <taxon>Euteleostomi</taxon>
        <taxon>Amphibia</taxon>
        <taxon>Batrachia</taxon>
        <taxon>Caudata</taxon>
        <taxon>Salamandroidea</taxon>
        <taxon>Salamandridae</taxon>
        <taxon>Pleurodelinae</taxon>
        <taxon>Pleurodeles</taxon>
    </lineage>
</organism>
<proteinExistence type="predicted"/>